<dbReference type="AlphaFoldDB" id="A0AAD8HDB9"/>
<keyword evidence="6" id="KW-1133">Transmembrane helix</keyword>
<dbReference type="InterPro" id="IPR000719">
    <property type="entry name" value="Prot_kinase_dom"/>
</dbReference>
<accession>A0AAD8HDB9</accession>
<feature type="chain" id="PRO_5041939938" evidence="7">
    <location>
        <begin position="21"/>
        <end position="447"/>
    </location>
</feature>
<evidence type="ECO:0000256" key="1">
    <source>
        <dbReference type="ARBA" id="ARBA00022527"/>
    </source>
</evidence>
<dbReference type="InterPro" id="IPR011009">
    <property type="entry name" value="Kinase-like_dom_sf"/>
</dbReference>
<dbReference type="PANTHER" id="PTHR47989">
    <property type="entry name" value="OS01G0750732 PROTEIN"/>
    <property type="match status" value="1"/>
</dbReference>
<dbReference type="PROSITE" id="PS00107">
    <property type="entry name" value="PROTEIN_KINASE_ATP"/>
    <property type="match status" value="1"/>
</dbReference>
<dbReference type="InterPro" id="IPR017441">
    <property type="entry name" value="Protein_kinase_ATP_BS"/>
</dbReference>
<dbReference type="Pfam" id="PF00069">
    <property type="entry name" value="Pkinase"/>
    <property type="match status" value="1"/>
</dbReference>
<keyword evidence="3 4" id="KW-0067">ATP-binding</keyword>
<feature type="compositionally biased region" description="Polar residues" evidence="5">
    <location>
        <begin position="40"/>
        <end position="52"/>
    </location>
</feature>
<evidence type="ECO:0000256" key="6">
    <source>
        <dbReference type="SAM" id="Phobius"/>
    </source>
</evidence>
<comment type="caution">
    <text evidence="9">The sequence shown here is derived from an EMBL/GenBank/DDBJ whole genome shotgun (WGS) entry which is preliminary data.</text>
</comment>
<evidence type="ECO:0000256" key="7">
    <source>
        <dbReference type="SAM" id="SignalP"/>
    </source>
</evidence>
<evidence type="ECO:0000256" key="2">
    <source>
        <dbReference type="ARBA" id="ARBA00022741"/>
    </source>
</evidence>
<dbReference type="PANTHER" id="PTHR47989:SF27">
    <property type="entry name" value="PROTEIN KINASE DOMAIN-CONTAINING PROTEIN"/>
    <property type="match status" value="1"/>
</dbReference>
<keyword evidence="1" id="KW-0723">Serine/threonine-protein kinase</keyword>
<evidence type="ECO:0000259" key="8">
    <source>
        <dbReference type="PROSITE" id="PS50011"/>
    </source>
</evidence>
<keyword evidence="7" id="KW-0732">Signal</keyword>
<dbReference type="GO" id="GO:0005524">
    <property type="term" value="F:ATP binding"/>
    <property type="evidence" value="ECO:0007669"/>
    <property type="project" value="UniProtKB-UniRule"/>
</dbReference>
<keyword evidence="9" id="KW-0418">Kinase</keyword>
<keyword evidence="9" id="KW-0808">Transferase</keyword>
<evidence type="ECO:0000313" key="9">
    <source>
        <dbReference type="EMBL" id="KAK1364002.1"/>
    </source>
</evidence>
<dbReference type="GO" id="GO:0004674">
    <property type="term" value="F:protein serine/threonine kinase activity"/>
    <property type="evidence" value="ECO:0007669"/>
    <property type="project" value="UniProtKB-KW"/>
</dbReference>
<keyword evidence="6" id="KW-0812">Transmembrane</keyword>
<evidence type="ECO:0000313" key="10">
    <source>
        <dbReference type="Proteomes" id="UP001237642"/>
    </source>
</evidence>
<feature type="transmembrane region" description="Helical" evidence="6">
    <location>
        <begin position="70"/>
        <end position="94"/>
    </location>
</feature>
<feature type="binding site" evidence="4">
    <location>
        <position position="182"/>
    </location>
    <ligand>
        <name>ATP</name>
        <dbReference type="ChEBI" id="CHEBI:30616"/>
    </ligand>
</feature>
<feature type="region of interest" description="Disordered" evidence="5">
    <location>
        <begin position="37"/>
        <end position="62"/>
    </location>
</feature>
<keyword evidence="10" id="KW-1185">Reference proteome</keyword>
<dbReference type="PROSITE" id="PS50011">
    <property type="entry name" value="PROTEIN_KINASE_DOM"/>
    <property type="match status" value="1"/>
</dbReference>
<dbReference type="FunFam" id="1.10.510.10:FF:000223">
    <property type="entry name" value="probable receptor-like protein kinase At1g80640"/>
    <property type="match status" value="1"/>
</dbReference>
<gene>
    <name evidence="9" type="ORF">POM88_039563</name>
</gene>
<keyword evidence="2 4" id="KW-0547">Nucleotide-binding</keyword>
<dbReference type="Gene3D" id="3.30.200.20">
    <property type="entry name" value="Phosphorylase Kinase, domain 1"/>
    <property type="match status" value="1"/>
</dbReference>
<dbReference type="SUPFAM" id="SSF56112">
    <property type="entry name" value="Protein kinase-like (PK-like)"/>
    <property type="match status" value="1"/>
</dbReference>
<dbReference type="Gene3D" id="1.10.510.10">
    <property type="entry name" value="Transferase(Phosphotransferase) domain 1"/>
    <property type="match status" value="1"/>
</dbReference>
<proteinExistence type="predicted"/>
<name>A0AAD8HDB9_9APIA</name>
<evidence type="ECO:0000256" key="5">
    <source>
        <dbReference type="SAM" id="MobiDB-lite"/>
    </source>
</evidence>
<reference evidence="9" key="2">
    <citation type="submission" date="2023-05" db="EMBL/GenBank/DDBJ databases">
        <authorList>
            <person name="Schelkunov M.I."/>
        </authorList>
    </citation>
    <scope>NUCLEOTIDE SEQUENCE</scope>
    <source>
        <strain evidence="9">Hsosn_3</strain>
        <tissue evidence="9">Leaf</tissue>
    </source>
</reference>
<keyword evidence="6" id="KW-0472">Membrane</keyword>
<feature type="domain" description="Protein kinase" evidence="8">
    <location>
        <begin position="154"/>
        <end position="425"/>
    </location>
</feature>
<sequence length="447" mass="49024">MNVVILVLPMLMFCPRLLFSAPIDPATLAPPLADPVLPTQTQPFSQDTTANSPGEPEARPEHHKDLNKKILIAVIVSSTVLGGILLSLSCYWIYRRGTLKNSDTKTENSLEASKGISLVPVLDKFNSLKKTAKKGNAAVTVFEYELLVAATNVFKEDNILGEGGSGRVYKALFSGQLVAAVKRLKGGKLDSEKEFENEIAWLSVIKHQKVISLLGYCIHNETRFLVYEMMPNRSLESQLHGPSQGSALTWNIRMKVALDIARGLEYLHERCNPPVIHRNLKSSNILLDSNFNAKLSNFGLAVADGLQKKNNANLSGTLGYVAPEYLIDGKLTDKSDVYAFGVVLLELLLGRKAVDKTLSSECQSIVTWAMPQLTDRTKLPNMVDAVIKDTMDLKHLYQVAAVAVLCIQPEPSYRPLITDVLHSFIPLVPVELGGSLRLVNQVAPADA</sequence>
<dbReference type="EMBL" id="JAUIZM010000009">
    <property type="protein sequence ID" value="KAK1364002.1"/>
    <property type="molecule type" value="Genomic_DNA"/>
</dbReference>
<evidence type="ECO:0000256" key="3">
    <source>
        <dbReference type="ARBA" id="ARBA00022840"/>
    </source>
</evidence>
<protein>
    <submittedName>
        <fullName evidence="9">Protein kinase domain-containing protein</fullName>
    </submittedName>
</protein>
<dbReference type="Proteomes" id="UP001237642">
    <property type="component" value="Unassembled WGS sequence"/>
</dbReference>
<feature type="signal peptide" evidence="7">
    <location>
        <begin position="1"/>
        <end position="20"/>
    </location>
</feature>
<organism evidence="9 10">
    <name type="scientific">Heracleum sosnowskyi</name>
    <dbReference type="NCBI Taxonomy" id="360622"/>
    <lineage>
        <taxon>Eukaryota</taxon>
        <taxon>Viridiplantae</taxon>
        <taxon>Streptophyta</taxon>
        <taxon>Embryophyta</taxon>
        <taxon>Tracheophyta</taxon>
        <taxon>Spermatophyta</taxon>
        <taxon>Magnoliopsida</taxon>
        <taxon>eudicotyledons</taxon>
        <taxon>Gunneridae</taxon>
        <taxon>Pentapetalae</taxon>
        <taxon>asterids</taxon>
        <taxon>campanulids</taxon>
        <taxon>Apiales</taxon>
        <taxon>Apiaceae</taxon>
        <taxon>Apioideae</taxon>
        <taxon>apioid superclade</taxon>
        <taxon>Tordylieae</taxon>
        <taxon>Tordyliinae</taxon>
        <taxon>Heracleum</taxon>
    </lineage>
</organism>
<evidence type="ECO:0000256" key="4">
    <source>
        <dbReference type="PROSITE-ProRule" id="PRU10141"/>
    </source>
</evidence>
<reference evidence="9" key="1">
    <citation type="submission" date="2023-02" db="EMBL/GenBank/DDBJ databases">
        <title>Genome of toxic invasive species Heracleum sosnowskyi carries increased number of genes despite the absence of recent whole-genome duplications.</title>
        <authorList>
            <person name="Schelkunov M."/>
            <person name="Shtratnikova V."/>
            <person name="Makarenko M."/>
            <person name="Klepikova A."/>
            <person name="Omelchenko D."/>
            <person name="Novikova G."/>
            <person name="Obukhova E."/>
            <person name="Bogdanov V."/>
            <person name="Penin A."/>
            <person name="Logacheva M."/>
        </authorList>
    </citation>
    <scope>NUCLEOTIDE SEQUENCE</scope>
    <source>
        <strain evidence="9">Hsosn_3</strain>
        <tissue evidence="9">Leaf</tissue>
    </source>
</reference>